<evidence type="ECO:0000256" key="3">
    <source>
        <dbReference type="ARBA" id="ARBA00022519"/>
    </source>
</evidence>
<keyword evidence="9 12" id="KW-0407">Ion channel</keyword>
<evidence type="ECO:0000256" key="7">
    <source>
        <dbReference type="ARBA" id="ARBA00023065"/>
    </source>
</evidence>
<organism evidence="13 14">
    <name type="scientific">Ectopseudomonas mendocina</name>
    <name type="common">Pseudomonas mendocina</name>
    <dbReference type="NCBI Taxonomy" id="300"/>
    <lineage>
        <taxon>Bacteria</taxon>
        <taxon>Pseudomonadati</taxon>
        <taxon>Pseudomonadota</taxon>
        <taxon>Gammaproteobacteria</taxon>
        <taxon>Pseudomonadales</taxon>
        <taxon>Pseudomonadaceae</taxon>
        <taxon>Ectopseudomonas</taxon>
    </lineage>
</organism>
<feature type="transmembrane region" description="Helical" evidence="12">
    <location>
        <begin position="68"/>
        <end position="89"/>
    </location>
</feature>
<dbReference type="GO" id="GO:0005886">
    <property type="term" value="C:plasma membrane"/>
    <property type="evidence" value="ECO:0007669"/>
    <property type="project" value="UniProtKB-SubCell"/>
</dbReference>
<comment type="function">
    <text evidence="12">Fluoride-specific ion channel. Important for reducing fluoride concentration in the cell, thus reducing its toxicity.</text>
</comment>
<evidence type="ECO:0000256" key="8">
    <source>
        <dbReference type="ARBA" id="ARBA00023136"/>
    </source>
</evidence>
<feature type="transmembrane region" description="Helical" evidence="12">
    <location>
        <begin position="101"/>
        <end position="122"/>
    </location>
</feature>
<comment type="catalytic activity">
    <reaction evidence="11">
        <text>fluoride(in) = fluoride(out)</text>
        <dbReference type="Rhea" id="RHEA:76159"/>
        <dbReference type="ChEBI" id="CHEBI:17051"/>
    </reaction>
    <physiologicalReaction direction="left-to-right" evidence="11">
        <dbReference type="Rhea" id="RHEA:76160"/>
    </physiologicalReaction>
</comment>
<evidence type="ECO:0000256" key="9">
    <source>
        <dbReference type="ARBA" id="ARBA00023303"/>
    </source>
</evidence>
<dbReference type="PANTHER" id="PTHR28259">
    <property type="entry name" value="FLUORIDE EXPORT PROTEIN 1-RELATED"/>
    <property type="match status" value="1"/>
</dbReference>
<protein>
    <recommendedName>
        <fullName evidence="12">Fluoride-specific ion channel FluC</fullName>
    </recommendedName>
</protein>
<evidence type="ECO:0000256" key="11">
    <source>
        <dbReference type="ARBA" id="ARBA00035585"/>
    </source>
</evidence>
<gene>
    <name evidence="12" type="primary">fluC</name>
    <name evidence="12" type="synonym">crcB</name>
    <name evidence="13" type="ORF">C7A17_23150</name>
</gene>
<keyword evidence="4 12" id="KW-0812">Transmembrane</keyword>
<dbReference type="RefSeq" id="WP_106741047.1">
    <property type="nucleotide sequence ID" value="NZ_CP027657.1"/>
</dbReference>
<proteinExistence type="inferred from homology"/>
<feature type="binding site" evidence="12">
    <location>
        <position position="79"/>
    </location>
    <ligand>
        <name>Na(+)</name>
        <dbReference type="ChEBI" id="CHEBI:29101"/>
        <note>structural</note>
    </ligand>
</feature>
<dbReference type="NCBIfam" id="NF010830">
    <property type="entry name" value="PRK14234.1"/>
    <property type="match status" value="1"/>
</dbReference>
<evidence type="ECO:0000313" key="14">
    <source>
        <dbReference type="Proteomes" id="UP000238327"/>
    </source>
</evidence>
<reference evidence="13 14" key="1">
    <citation type="submission" date="2018-03" db="EMBL/GenBank/DDBJ databases">
        <title>Complete genome sequence and methylome analysis of Pseudomonas mendocina NEB 698.</title>
        <authorList>
            <person name="Morgan R.D."/>
        </authorList>
    </citation>
    <scope>NUCLEOTIDE SEQUENCE [LARGE SCALE GENOMIC DNA]</scope>
    <source>
        <strain evidence="13 14">NEB698</strain>
    </source>
</reference>
<dbReference type="GO" id="GO:0046872">
    <property type="term" value="F:metal ion binding"/>
    <property type="evidence" value="ECO:0007669"/>
    <property type="project" value="UniProtKB-KW"/>
</dbReference>
<dbReference type="OrthoDB" id="9806299at2"/>
<dbReference type="NCBIfam" id="TIGR00494">
    <property type="entry name" value="crcB"/>
    <property type="match status" value="1"/>
</dbReference>
<keyword evidence="12" id="KW-0813">Transport</keyword>
<keyword evidence="5 12" id="KW-1133">Transmembrane helix</keyword>
<name>A0A2R3QUU6_ECTME</name>
<dbReference type="STRING" id="1001585.MDS_2385"/>
<accession>A0A2R3QUU6</accession>
<dbReference type="InterPro" id="IPR003691">
    <property type="entry name" value="FluC"/>
</dbReference>
<evidence type="ECO:0000256" key="1">
    <source>
        <dbReference type="ARBA" id="ARBA00004651"/>
    </source>
</evidence>
<dbReference type="GO" id="GO:0062054">
    <property type="term" value="F:fluoride channel activity"/>
    <property type="evidence" value="ECO:0007669"/>
    <property type="project" value="UniProtKB-UniRule"/>
</dbReference>
<dbReference type="Proteomes" id="UP000238327">
    <property type="component" value="Chromosome"/>
</dbReference>
<dbReference type="PANTHER" id="PTHR28259:SF1">
    <property type="entry name" value="FLUORIDE EXPORT PROTEIN 1-RELATED"/>
    <property type="match status" value="1"/>
</dbReference>
<evidence type="ECO:0000256" key="2">
    <source>
        <dbReference type="ARBA" id="ARBA00022475"/>
    </source>
</evidence>
<dbReference type="GO" id="GO:0140114">
    <property type="term" value="P:cellular detoxification of fluoride"/>
    <property type="evidence" value="ECO:0007669"/>
    <property type="project" value="UniProtKB-UniRule"/>
</dbReference>
<keyword evidence="12" id="KW-0479">Metal-binding</keyword>
<dbReference type="AlphaFoldDB" id="A0A2R3QUU6"/>
<evidence type="ECO:0000313" key="13">
    <source>
        <dbReference type="EMBL" id="AVO55537.1"/>
    </source>
</evidence>
<evidence type="ECO:0000256" key="4">
    <source>
        <dbReference type="ARBA" id="ARBA00022692"/>
    </source>
</evidence>
<dbReference type="Pfam" id="PF02537">
    <property type="entry name" value="CRCB"/>
    <property type="match status" value="1"/>
</dbReference>
<dbReference type="HAMAP" id="MF_00454">
    <property type="entry name" value="FluC"/>
    <property type="match status" value="1"/>
</dbReference>
<comment type="subcellular location">
    <subcellularLocation>
        <location evidence="1 12">Cell membrane</location>
        <topology evidence="1 12">Multi-pass membrane protein</topology>
    </subcellularLocation>
</comment>
<evidence type="ECO:0000256" key="6">
    <source>
        <dbReference type="ARBA" id="ARBA00023053"/>
    </source>
</evidence>
<sequence length="126" mass="13275">MIRVALAVALGGAAGSVLRFLASSWVAGQWPRHFYVGTLAVNLFGCLLIGLLSGLFLTRTELPLELRVGLITGVLGGFTTFSSFSLEILKLMESGRLFEAAGYLLCSVLGGLLAAWCGLLLARLAS</sequence>
<keyword evidence="6 12" id="KW-0915">Sodium</keyword>
<dbReference type="EMBL" id="CP027657">
    <property type="protein sequence ID" value="AVO55537.1"/>
    <property type="molecule type" value="Genomic_DNA"/>
</dbReference>
<evidence type="ECO:0000256" key="10">
    <source>
        <dbReference type="ARBA" id="ARBA00035120"/>
    </source>
</evidence>
<evidence type="ECO:0000256" key="5">
    <source>
        <dbReference type="ARBA" id="ARBA00022989"/>
    </source>
</evidence>
<comment type="activity regulation">
    <text evidence="12">Na(+) is not transported, but it plays an essential structural role and its presence is essential for fluoride channel function.</text>
</comment>
<keyword evidence="7 12" id="KW-0406">Ion transport</keyword>
<evidence type="ECO:0000256" key="12">
    <source>
        <dbReference type="HAMAP-Rule" id="MF_00454"/>
    </source>
</evidence>
<feature type="transmembrane region" description="Helical" evidence="12">
    <location>
        <begin position="35"/>
        <end position="56"/>
    </location>
</feature>
<keyword evidence="8 12" id="KW-0472">Membrane</keyword>
<comment type="similarity">
    <text evidence="10 12">Belongs to the fluoride channel Fluc/FEX (TC 1.A.43) family.</text>
</comment>
<feature type="binding site" evidence="12">
    <location>
        <position position="76"/>
    </location>
    <ligand>
        <name>Na(+)</name>
        <dbReference type="ChEBI" id="CHEBI:29101"/>
        <note>structural</note>
    </ligand>
</feature>
<keyword evidence="3" id="KW-0997">Cell inner membrane</keyword>
<keyword evidence="2 12" id="KW-1003">Cell membrane</keyword>